<dbReference type="EMBL" id="AAOF01000021">
    <property type="protein sequence ID" value="EAR20497.1"/>
    <property type="molecule type" value="Genomic_DNA"/>
</dbReference>
<gene>
    <name evidence="1" type="ORF">NB231_07085</name>
</gene>
<name>A4BUY3_9GAMM</name>
<evidence type="ECO:0000313" key="1">
    <source>
        <dbReference type="EMBL" id="EAR20497.1"/>
    </source>
</evidence>
<accession>A4BUY3</accession>
<reference evidence="1 2" key="1">
    <citation type="submission" date="2006-02" db="EMBL/GenBank/DDBJ databases">
        <authorList>
            <person name="Waterbury J."/>
            <person name="Ferriera S."/>
            <person name="Johnson J."/>
            <person name="Kravitz S."/>
            <person name="Halpern A."/>
            <person name="Remington K."/>
            <person name="Beeson K."/>
            <person name="Tran B."/>
            <person name="Rogers Y.-H."/>
            <person name="Friedman R."/>
            <person name="Venter J.C."/>
        </authorList>
    </citation>
    <scope>NUCLEOTIDE SEQUENCE [LARGE SCALE GENOMIC DNA]</scope>
    <source>
        <strain evidence="1 2">Nb-231</strain>
    </source>
</reference>
<sequence length="55" mass="5607">MVGWLIMKAERNTVAELEGKAKYYGGAAYGRGPGYRVTAAGLGGILPSSTTAAAC</sequence>
<dbReference type="Proteomes" id="UP000003374">
    <property type="component" value="Unassembled WGS sequence"/>
</dbReference>
<comment type="caution">
    <text evidence="1">The sequence shown here is derived from an EMBL/GenBank/DDBJ whole genome shotgun (WGS) entry which is preliminary data.</text>
</comment>
<proteinExistence type="predicted"/>
<dbReference type="HOGENOM" id="CLU_3027687_0_0_6"/>
<protein>
    <submittedName>
        <fullName evidence="1">Uncharacterized protein</fullName>
    </submittedName>
</protein>
<keyword evidence="2" id="KW-1185">Reference proteome</keyword>
<evidence type="ECO:0000313" key="2">
    <source>
        <dbReference type="Proteomes" id="UP000003374"/>
    </source>
</evidence>
<dbReference type="AlphaFoldDB" id="A4BUY3"/>
<organism evidence="1 2">
    <name type="scientific">Nitrococcus mobilis Nb-231</name>
    <dbReference type="NCBI Taxonomy" id="314278"/>
    <lineage>
        <taxon>Bacteria</taxon>
        <taxon>Pseudomonadati</taxon>
        <taxon>Pseudomonadota</taxon>
        <taxon>Gammaproteobacteria</taxon>
        <taxon>Chromatiales</taxon>
        <taxon>Ectothiorhodospiraceae</taxon>
        <taxon>Nitrococcus</taxon>
    </lineage>
</organism>